<comment type="caution">
    <text evidence="1">The sequence shown here is derived from an EMBL/GenBank/DDBJ whole genome shotgun (WGS) entry which is preliminary data.</text>
</comment>
<name>A0AAV9XX25_9CRYT</name>
<keyword evidence="2" id="KW-1185">Reference proteome</keyword>
<evidence type="ECO:0000313" key="2">
    <source>
        <dbReference type="Proteomes" id="UP001311799"/>
    </source>
</evidence>
<dbReference type="EMBL" id="JAWDEY010000016">
    <property type="protein sequence ID" value="KAK6589063.1"/>
    <property type="molecule type" value="Genomic_DNA"/>
</dbReference>
<gene>
    <name evidence="1" type="ORF">RS030_243568</name>
</gene>
<organism evidence="1 2">
    <name type="scientific">Cryptosporidium xiaoi</name>
    <dbReference type="NCBI Taxonomy" id="659607"/>
    <lineage>
        <taxon>Eukaryota</taxon>
        <taxon>Sar</taxon>
        <taxon>Alveolata</taxon>
        <taxon>Apicomplexa</taxon>
        <taxon>Conoidasida</taxon>
        <taxon>Coccidia</taxon>
        <taxon>Eucoccidiorida</taxon>
        <taxon>Eimeriorina</taxon>
        <taxon>Cryptosporidiidae</taxon>
        <taxon>Cryptosporidium</taxon>
    </lineage>
</organism>
<sequence length="130" mass="15269">MSFKDDKHEISVIFSTEMYKQENKYVDEQNDWNAIPITNSKEDNEPTFSRKSRNKLHEFGEPDSSDMNCDKNEVKYELLMDRLENSQALCIFKKLRSECIGLLDPPIVLEQQFILNNGEKISTKGKRIYI</sequence>
<dbReference type="Proteomes" id="UP001311799">
    <property type="component" value="Unassembled WGS sequence"/>
</dbReference>
<evidence type="ECO:0000313" key="1">
    <source>
        <dbReference type="EMBL" id="KAK6589063.1"/>
    </source>
</evidence>
<accession>A0AAV9XX25</accession>
<protein>
    <submittedName>
        <fullName evidence="1">Uncharacterized protein</fullName>
    </submittedName>
</protein>
<dbReference type="AlphaFoldDB" id="A0AAV9XX25"/>
<proteinExistence type="predicted"/>
<reference evidence="1 2" key="1">
    <citation type="submission" date="2023-10" db="EMBL/GenBank/DDBJ databases">
        <title>Comparative genomics analysis reveals potential genetic determinants of host preference in Cryptosporidium xiaoi.</title>
        <authorList>
            <person name="Xiao L."/>
            <person name="Li J."/>
        </authorList>
    </citation>
    <scope>NUCLEOTIDE SEQUENCE [LARGE SCALE GENOMIC DNA]</scope>
    <source>
        <strain evidence="1 2">52996</strain>
    </source>
</reference>